<dbReference type="InterPro" id="IPR036010">
    <property type="entry name" value="2Fe-2S_ferredoxin-like_sf"/>
</dbReference>
<evidence type="ECO:0000256" key="7">
    <source>
        <dbReference type="ARBA" id="ARBA00023014"/>
    </source>
</evidence>
<evidence type="ECO:0000313" key="10">
    <source>
        <dbReference type="EMBL" id="MFD2613597.1"/>
    </source>
</evidence>
<dbReference type="SUPFAM" id="SSF54292">
    <property type="entry name" value="2Fe-2S ferredoxin-like"/>
    <property type="match status" value="1"/>
</dbReference>
<evidence type="ECO:0000313" key="11">
    <source>
        <dbReference type="Proteomes" id="UP001597541"/>
    </source>
</evidence>
<dbReference type="Gene3D" id="3.10.20.30">
    <property type="match status" value="1"/>
</dbReference>
<keyword evidence="5" id="KW-0249">Electron transport</keyword>
<dbReference type="CDD" id="cd00207">
    <property type="entry name" value="fer2"/>
    <property type="match status" value="1"/>
</dbReference>
<evidence type="ECO:0000256" key="1">
    <source>
        <dbReference type="ARBA" id="ARBA00007874"/>
    </source>
</evidence>
<accession>A0ABW5PGX0</accession>
<name>A0ABW5PGX0_9BACL</name>
<evidence type="ECO:0000256" key="3">
    <source>
        <dbReference type="ARBA" id="ARBA00022714"/>
    </source>
</evidence>
<comment type="cofactor">
    <cofactor evidence="8">
        <name>[2Fe-2S] cluster</name>
        <dbReference type="ChEBI" id="CHEBI:190135"/>
    </cofactor>
</comment>
<keyword evidence="4" id="KW-0479">Metal-binding</keyword>
<evidence type="ECO:0000256" key="8">
    <source>
        <dbReference type="ARBA" id="ARBA00034078"/>
    </source>
</evidence>
<dbReference type="RefSeq" id="WP_377603623.1">
    <property type="nucleotide sequence ID" value="NZ_JBHUME010000008.1"/>
</dbReference>
<organism evidence="10 11">
    <name type="scientific">Paenibacillus gansuensis</name>
    <dbReference type="NCBI Taxonomy" id="306542"/>
    <lineage>
        <taxon>Bacteria</taxon>
        <taxon>Bacillati</taxon>
        <taxon>Bacillota</taxon>
        <taxon>Bacilli</taxon>
        <taxon>Bacillales</taxon>
        <taxon>Paenibacillaceae</taxon>
        <taxon>Paenibacillus</taxon>
    </lineage>
</organism>
<proteinExistence type="inferred from homology"/>
<dbReference type="InterPro" id="IPR012675">
    <property type="entry name" value="Beta-grasp_dom_sf"/>
</dbReference>
<protein>
    <submittedName>
        <fullName evidence="10">2Fe-2S iron-sulfur cluster-binding protein</fullName>
    </submittedName>
</protein>
<dbReference type="Pfam" id="PF00111">
    <property type="entry name" value="Fer2"/>
    <property type="match status" value="1"/>
</dbReference>
<gene>
    <name evidence="10" type="ORF">ACFSUF_14285</name>
</gene>
<keyword evidence="7" id="KW-0411">Iron-sulfur</keyword>
<evidence type="ECO:0000256" key="5">
    <source>
        <dbReference type="ARBA" id="ARBA00022982"/>
    </source>
</evidence>
<evidence type="ECO:0000256" key="4">
    <source>
        <dbReference type="ARBA" id="ARBA00022723"/>
    </source>
</evidence>
<dbReference type="PROSITE" id="PS51085">
    <property type="entry name" value="2FE2S_FER_2"/>
    <property type="match status" value="1"/>
</dbReference>
<dbReference type="PANTHER" id="PTHR43112">
    <property type="entry name" value="FERREDOXIN"/>
    <property type="match status" value="1"/>
</dbReference>
<comment type="caution">
    <text evidence="10">The sequence shown here is derived from an EMBL/GenBank/DDBJ whole genome shotgun (WGS) entry which is preliminary data.</text>
</comment>
<evidence type="ECO:0000256" key="2">
    <source>
        <dbReference type="ARBA" id="ARBA00022448"/>
    </source>
</evidence>
<evidence type="ECO:0000259" key="9">
    <source>
        <dbReference type="PROSITE" id="PS51085"/>
    </source>
</evidence>
<reference evidence="11" key="1">
    <citation type="journal article" date="2019" name="Int. J. Syst. Evol. Microbiol.">
        <title>The Global Catalogue of Microorganisms (GCM) 10K type strain sequencing project: providing services to taxonomists for standard genome sequencing and annotation.</title>
        <authorList>
            <consortium name="The Broad Institute Genomics Platform"/>
            <consortium name="The Broad Institute Genome Sequencing Center for Infectious Disease"/>
            <person name="Wu L."/>
            <person name="Ma J."/>
        </authorList>
    </citation>
    <scope>NUCLEOTIDE SEQUENCE [LARGE SCALE GENOMIC DNA]</scope>
    <source>
        <strain evidence="11">KCTC 3950</strain>
    </source>
</reference>
<dbReference type="PANTHER" id="PTHR43112:SF3">
    <property type="entry name" value="FERREDOXIN-2, CHLOROPLASTIC"/>
    <property type="match status" value="1"/>
</dbReference>
<dbReference type="EMBL" id="JBHUME010000008">
    <property type="protein sequence ID" value="MFD2613597.1"/>
    <property type="molecule type" value="Genomic_DNA"/>
</dbReference>
<feature type="domain" description="2Fe-2S ferredoxin-type" evidence="9">
    <location>
        <begin position="4"/>
        <end position="93"/>
    </location>
</feature>
<keyword evidence="11" id="KW-1185">Reference proteome</keyword>
<sequence>MSDYRITLESGETFLAKQGELLLDAALRQGVTIDHSCRNGTCRTCLFEVVEGSVNQEDKTLCMITEQELEIGRRLLCMSTANSDAVLSKPQRRRRASSLRG</sequence>
<keyword evidence="3" id="KW-0001">2Fe-2S</keyword>
<dbReference type="InterPro" id="IPR001041">
    <property type="entry name" value="2Fe-2S_ferredoxin-type"/>
</dbReference>
<keyword evidence="2" id="KW-0813">Transport</keyword>
<comment type="similarity">
    <text evidence="1">Belongs to the 2Fe2S plant-type ferredoxin family.</text>
</comment>
<keyword evidence="6" id="KW-0408">Iron</keyword>
<evidence type="ECO:0000256" key="6">
    <source>
        <dbReference type="ARBA" id="ARBA00023004"/>
    </source>
</evidence>
<dbReference type="Proteomes" id="UP001597541">
    <property type="component" value="Unassembled WGS sequence"/>
</dbReference>